<name>A0A1Q8QT33_9FIRM</name>
<evidence type="ECO:0000259" key="10">
    <source>
        <dbReference type="PROSITE" id="PS51918"/>
    </source>
</evidence>
<keyword evidence="6 9" id="KW-0408">Iron</keyword>
<dbReference type="GO" id="GO:0005737">
    <property type="term" value="C:cytoplasm"/>
    <property type="evidence" value="ECO:0007669"/>
    <property type="project" value="UniProtKB-SubCell"/>
</dbReference>
<feature type="domain" description="Radical SAM core" evidence="10">
    <location>
        <begin position="20"/>
        <end position="264"/>
    </location>
</feature>
<proteinExistence type="inferred from homology"/>
<dbReference type="InterPro" id="IPR013785">
    <property type="entry name" value="Aldolase_TIM"/>
</dbReference>
<accession>A0A1Q8QT33</accession>
<evidence type="ECO:0000256" key="8">
    <source>
        <dbReference type="ARBA" id="ARBA00023186"/>
    </source>
</evidence>
<keyword evidence="12" id="KW-1185">Reference proteome</keyword>
<dbReference type="InterPro" id="IPR004559">
    <property type="entry name" value="HemW-like"/>
</dbReference>
<dbReference type="PROSITE" id="PS51918">
    <property type="entry name" value="RADICAL_SAM"/>
    <property type="match status" value="1"/>
</dbReference>
<evidence type="ECO:0000313" key="12">
    <source>
        <dbReference type="Proteomes" id="UP000186102"/>
    </source>
</evidence>
<dbReference type="InterPro" id="IPR007197">
    <property type="entry name" value="rSAM"/>
</dbReference>
<dbReference type="SFLD" id="SFLDS00029">
    <property type="entry name" value="Radical_SAM"/>
    <property type="match status" value="1"/>
</dbReference>
<dbReference type="PANTHER" id="PTHR13932:SF5">
    <property type="entry name" value="RADICAL S-ADENOSYL METHIONINE DOMAIN-CONTAINING PROTEIN 1, MITOCHONDRIAL"/>
    <property type="match status" value="1"/>
</dbReference>
<keyword evidence="8 9" id="KW-0143">Chaperone</keyword>
<dbReference type="SFLD" id="SFLDF00288">
    <property type="entry name" value="HemN-like__clustered_with_nucl"/>
    <property type="match status" value="1"/>
</dbReference>
<evidence type="ECO:0000256" key="9">
    <source>
        <dbReference type="RuleBase" id="RU364116"/>
    </source>
</evidence>
<dbReference type="GO" id="GO:0004109">
    <property type="term" value="F:coproporphyrinogen oxidase activity"/>
    <property type="evidence" value="ECO:0007669"/>
    <property type="project" value="InterPro"/>
</dbReference>
<dbReference type="Proteomes" id="UP000186102">
    <property type="component" value="Unassembled WGS sequence"/>
</dbReference>
<dbReference type="SUPFAM" id="SSF102114">
    <property type="entry name" value="Radical SAM enzymes"/>
    <property type="match status" value="1"/>
</dbReference>
<dbReference type="Pfam" id="PF04055">
    <property type="entry name" value="Radical_SAM"/>
    <property type="match status" value="1"/>
</dbReference>
<dbReference type="InterPro" id="IPR034505">
    <property type="entry name" value="Coproporphyrinogen-III_oxidase"/>
</dbReference>
<keyword evidence="9" id="KW-0963">Cytoplasm</keyword>
<dbReference type="SMART" id="SM00729">
    <property type="entry name" value="Elp3"/>
    <property type="match status" value="1"/>
</dbReference>
<keyword evidence="5 9" id="KW-0479">Metal-binding</keyword>
<evidence type="ECO:0000256" key="6">
    <source>
        <dbReference type="ARBA" id="ARBA00023004"/>
    </source>
</evidence>
<dbReference type="Gene3D" id="3.20.20.70">
    <property type="entry name" value="Aldolase class I"/>
    <property type="match status" value="1"/>
</dbReference>
<keyword evidence="4 9" id="KW-0949">S-adenosyl-L-methionine</keyword>
<keyword evidence="3 9" id="KW-0349">Heme</keyword>
<dbReference type="GO" id="GO:0046872">
    <property type="term" value="F:metal ion binding"/>
    <property type="evidence" value="ECO:0007669"/>
    <property type="project" value="UniProtKB-UniRule"/>
</dbReference>
<comment type="function">
    <text evidence="9">Probably acts as a heme chaperone, transferring heme to an unknown acceptor. Binds one molecule of heme per monomer, possibly covalently. Binds 1 [4Fe-4S] cluster. The cluster is coordinated with 3 cysteines and an exchangeable S-adenosyl-L-methionine.</text>
</comment>
<dbReference type="STRING" id="1888891.DSOL_3050"/>
<dbReference type="SFLD" id="SFLDF00562">
    <property type="entry name" value="HemN-like__clustered_with_heat"/>
    <property type="match status" value="1"/>
</dbReference>
<organism evidence="11 12">
    <name type="scientific">Desulfosporosinus metallidurans</name>
    <dbReference type="NCBI Taxonomy" id="1888891"/>
    <lineage>
        <taxon>Bacteria</taxon>
        <taxon>Bacillati</taxon>
        <taxon>Bacillota</taxon>
        <taxon>Clostridia</taxon>
        <taxon>Eubacteriales</taxon>
        <taxon>Desulfitobacteriaceae</taxon>
        <taxon>Desulfosporosinus</taxon>
    </lineage>
</organism>
<dbReference type="NCBIfam" id="TIGR00539">
    <property type="entry name" value="hemN_rel"/>
    <property type="match status" value="1"/>
</dbReference>
<dbReference type="PANTHER" id="PTHR13932">
    <property type="entry name" value="COPROPORPHYRINIGEN III OXIDASE"/>
    <property type="match status" value="1"/>
</dbReference>
<dbReference type="InterPro" id="IPR058240">
    <property type="entry name" value="rSAM_sf"/>
</dbReference>
<dbReference type="GO" id="GO:0006779">
    <property type="term" value="P:porphyrin-containing compound biosynthetic process"/>
    <property type="evidence" value="ECO:0007669"/>
    <property type="project" value="InterPro"/>
</dbReference>
<keyword evidence="7 9" id="KW-0411">Iron-sulfur</keyword>
<comment type="caution">
    <text evidence="11">The sequence shown here is derived from an EMBL/GenBank/DDBJ whole genome shotgun (WGS) entry which is preliminary data.</text>
</comment>
<evidence type="ECO:0000256" key="3">
    <source>
        <dbReference type="ARBA" id="ARBA00022617"/>
    </source>
</evidence>
<evidence type="ECO:0000256" key="7">
    <source>
        <dbReference type="ARBA" id="ARBA00023014"/>
    </source>
</evidence>
<gene>
    <name evidence="11" type="ORF">DSOL_3050</name>
</gene>
<reference evidence="11 12" key="1">
    <citation type="submission" date="2016-09" db="EMBL/GenBank/DDBJ databases">
        <title>Complete genome of Desulfosporosinus sp. OL.</title>
        <authorList>
            <person name="Mardanov A."/>
            <person name="Beletsky A."/>
            <person name="Panova A."/>
            <person name="Karnachuk O."/>
            <person name="Ravin N."/>
        </authorList>
    </citation>
    <scope>NUCLEOTIDE SEQUENCE [LARGE SCALE GENOMIC DNA]</scope>
    <source>
        <strain evidence="11 12">OL</strain>
    </source>
</reference>
<evidence type="ECO:0000256" key="2">
    <source>
        <dbReference type="ARBA" id="ARBA00017228"/>
    </source>
</evidence>
<dbReference type="EMBL" id="MLBF01000024">
    <property type="protein sequence ID" value="OLN30486.1"/>
    <property type="molecule type" value="Genomic_DNA"/>
</dbReference>
<comment type="similarity">
    <text evidence="1">Belongs to the anaerobic coproporphyrinogen-III oxidase family. HemW subfamily.</text>
</comment>
<dbReference type="GO" id="GO:0051539">
    <property type="term" value="F:4 iron, 4 sulfur cluster binding"/>
    <property type="evidence" value="ECO:0007669"/>
    <property type="project" value="UniProtKB-UniRule"/>
</dbReference>
<dbReference type="SFLD" id="SFLDG01065">
    <property type="entry name" value="anaerobic_coproporphyrinogen-I"/>
    <property type="match status" value="1"/>
</dbReference>
<sequence length="409" mass="47048">MDKGMMLDRGTTMDRGAMHRAPKRMPSLYIHVPFCVKKCDYCAFYSLPLINSHQDPMVGYFKGLELEMVKRQKDAPEGVSSLFIGGGTPTALRDSDLECLLEMIQRYFRLNPGAENTVEGNPGTLTASKLDSLRRYGINRFSLGVQTFDDRLLRAVGRMHTASQAREAIGRLRTAGFNNINLDLMFGLPAQDMRAWQASLEEALSYSPEHLSLYGLMLEDGTPLYARYRGKAKDRTQVDLLPDDDLQAEMHDWAVERLKQAGYRHYETSNFARPGFECRHNLGYWRGEDYLGLGPGGVSCLNRVRWKNFEDVRVYQNRLQNLQDPFEEEGLEVLSLQECMAERMILGLRLEEGVNLTSFRNDFGRDLRDIYRDVLERYNHRDVFVIQGEYLRLNPTYSFIANSILQEFV</sequence>
<evidence type="ECO:0000256" key="5">
    <source>
        <dbReference type="ARBA" id="ARBA00022723"/>
    </source>
</evidence>
<dbReference type="AlphaFoldDB" id="A0A1Q8QT33"/>
<dbReference type="InterPro" id="IPR006638">
    <property type="entry name" value="Elp3/MiaA/NifB-like_rSAM"/>
</dbReference>
<dbReference type="InterPro" id="IPR010723">
    <property type="entry name" value="HemN_C"/>
</dbReference>
<protein>
    <recommendedName>
        <fullName evidence="2 9">Heme chaperone HemW</fullName>
    </recommendedName>
</protein>
<dbReference type="Pfam" id="PF06969">
    <property type="entry name" value="HemN_C"/>
    <property type="match status" value="1"/>
</dbReference>
<evidence type="ECO:0000256" key="1">
    <source>
        <dbReference type="ARBA" id="ARBA00006100"/>
    </source>
</evidence>
<evidence type="ECO:0000313" key="11">
    <source>
        <dbReference type="EMBL" id="OLN30486.1"/>
    </source>
</evidence>
<comment type="subcellular location">
    <subcellularLocation>
        <location evidence="9">Cytoplasm</location>
    </subcellularLocation>
</comment>
<keyword evidence="9" id="KW-0004">4Fe-4S</keyword>
<evidence type="ECO:0000256" key="4">
    <source>
        <dbReference type="ARBA" id="ARBA00022691"/>
    </source>
</evidence>